<sequence length="338" mass="37129">MRAERLVTLLFLLQQRRRATAAELADALAVSERTVYRDIASLEQAGVPLWTEQGRAGGIRLMDGWRTRLDGLTSHEAAAIFALDVPEVLAELGLGSALTGARAKVLATLPASLRDYAQQIGDRFHLDAPGWFHRPEETGHLATIASAVAETRQVHVRYGRPDRSVDRTLEPLGLVVKAGVWYLIALPAPAAETPRTYRVTRILSADLGDPFTRPPFDLVTWWNETSTRFEQSLLRERVRLRISPRGRRILPGVTDHEAATRATAGTENNPDWCEIELAVESEHVALSQLIGLGAEVEVIAPRSLREALARTGKAVAAANSTHAEDTTAPETEHLTDNQ</sequence>
<evidence type="ECO:0000259" key="4">
    <source>
        <dbReference type="PROSITE" id="PS51000"/>
    </source>
</evidence>
<comment type="caution">
    <text evidence="5">The sequence shown here is derived from an EMBL/GenBank/DDBJ whole genome shotgun (WGS) entry which is preliminary data.</text>
</comment>
<protein>
    <submittedName>
        <fullName evidence="5">Transcriptional regulator</fullName>
    </submittedName>
</protein>
<dbReference type="Pfam" id="PF08279">
    <property type="entry name" value="HTH_11"/>
    <property type="match status" value="1"/>
</dbReference>
<reference evidence="5 6" key="1">
    <citation type="submission" date="2016-12" db="EMBL/GenBank/DDBJ databases">
        <title>The draft genome sequence of Actinophytocola xinjiangensis.</title>
        <authorList>
            <person name="Wang W."/>
            <person name="Yuan L."/>
        </authorList>
    </citation>
    <scope>NUCLEOTIDE SEQUENCE [LARGE SCALE GENOMIC DNA]</scope>
    <source>
        <strain evidence="5 6">CGMCC 4.4663</strain>
    </source>
</reference>
<dbReference type="OrthoDB" id="3171994at2"/>
<dbReference type="InterPro" id="IPR051534">
    <property type="entry name" value="CBASS_pafABC_assoc_protein"/>
</dbReference>
<dbReference type="Pfam" id="PF25583">
    <property type="entry name" value="WCX"/>
    <property type="match status" value="1"/>
</dbReference>
<dbReference type="AlphaFoldDB" id="A0A7Z0WFW8"/>
<dbReference type="PANTHER" id="PTHR34580">
    <property type="match status" value="1"/>
</dbReference>
<dbReference type="Proteomes" id="UP000185696">
    <property type="component" value="Unassembled WGS sequence"/>
</dbReference>
<proteinExistence type="predicted"/>
<name>A0A7Z0WFW8_9PSEU</name>
<gene>
    <name evidence="5" type="ORF">BLA60_36615</name>
</gene>
<dbReference type="InterPro" id="IPR057727">
    <property type="entry name" value="WCX_dom"/>
</dbReference>
<feature type="region of interest" description="Disordered" evidence="3">
    <location>
        <begin position="316"/>
        <end position="338"/>
    </location>
</feature>
<dbReference type="PANTHER" id="PTHR34580:SF1">
    <property type="entry name" value="PROTEIN PAFC"/>
    <property type="match status" value="1"/>
</dbReference>
<evidence type="ECO:0000256" key="3">
    <source>
        <dbReference type="SAM" id="MobiDB-lite"/>
    </source>
</evidence>
<evidence type="ECO:0000313" key="6">
    <source>
        <dbReference type="Proteomes" id="UP000185696"/>
    </source>
</evidence>
<dbReference type="Pfam" id="PF13280">
    <property type="entry name" value="WYL"/>
    <property type="match status" value="1"/>
</dbReference>
<accession>A0A7Z0WFW8</accession>
<evidence type="ECO:0000313" key="5">
    <source>
        <dbReference type="EMBL" id="OLF05351.1"/>
    </source>
</evidence>
<dbReference type="PROSITE" id="PS52050">
    <property type="entry name" value="WYL"/>
    <property type="match status" value="1"/>
</dbReference>
<dbReference type="RefSeq" id="WP_075137664.1">
    <property type="nucleotide sequence ID" value="NZ_MSIF01000030.1"/>
</dbReference>
<dbReference type="EMBL" id="MSIF01000030">
    <property type="protein sequence ID" value="OLF05351.1"/>
    <property type="molecule type" value="Genomic_DNA"/>
</dbReference>
<evidence type="ECO:0000256" key="2">
    <source>
        <dbReference type="ARBA" id="ARBA00023163"/>
    </source>
</evidence>
<dbReference type="InterPro" id="IPR028349">
    <property type="entry name" value="PafC-like"/>
</dbReference>
<dbReference type="PIRSF" id="PIRSF016838">
    <property type="entry name" value="PafC"/>
    <property type="match status" value="1"/>
</dbReference>
<dbReference type="InterPro" id="IPR036390">
    <property type="entry name" value="WH_DNA-bd_sf"/>
</dbReference>
<dbReference type="GO" id="GO:0003700">
    <property type="term" value="F:DNA-binding transcription factor activity"/>
    <property type="evidence" value="ECO:0007669"/>
    <property type="project" value="InterPro"/>
</dbReference>
<keyword evidence="6" id="KW-1185">Reference proteome</keyword>
<keyword evidence="2" id="KW-0804">Transcription</keyword>
<keyword evidence="1" id="KW-0805">Transcription regulation</keyword>
<dbReference type="InterPro" id="IPR013196">
    <property type="entry name" value="HTH_11"/>
</dbReference>
<feature type="compositionally biased region" description="Basic and acidic residues" evidence="3">
    <location>
        <begin position="322"/>
        <end position="338"/>
    </location>
</feature>
<organism evidence="5 6">
    <name type="scientific">Actinophytocola xinjiangensis</name>
    <dbReference type="NCBI Taxonomy" id="485602"/>
    <lineage>
        <taxon>Bacteria</taxon>
        <taxon>Bacillati</taxon>
        <taxon>Actinomycetota</taxon>
        <taxon>Actinomycetes</taxon>
        <taxon>Pseudonocardiales</taxon>
        <taxon>Pseudonocardiaceae</taxon>
    </lineage>
</organism>
<dbReference type="InterPro" id="IPR001034">
    <property type="entry name" value="DeoR_HTH"/>
</dbReference>
<evidence type="ECO:0000256" key="1">
    <source>
        <dbReference type="ARBA" id="ARBA00023015"/>
    </source>
</evidence>
<dbReference type="SUPFAM" id="SSF46785">
    <property type="entry name" value="Winged helix' DNA-binding domain"/>
    <property type="match status" value="1"/>
</dbReference>
<dbReference type="PROSITE" id="PS51000">
    <property type="entry name" value="HTH_DEOR_2"/>
    <property type="match status" value="1"/>
</dbReference>
<dbReference type="InterPro" id="IPR026881">
    <property type="entry name" value="WYL_dom"/>
</dbReference>
<feature type="domain" description="HTH deoR-type" evidence="4">
    <location>
        <begin position="2"/>
        <end position="57"/>
    </location>
</feature>
<dbReference type="Gene3D" id="1.10.10.10">
    <property type="entry name" value="Winged helix-like DNA-binding domain superfamily/Winged helix DNA-binding domain"/>
    <property type="match status" value="1"/>
</dbReference>
<dbReference type="InterPro" id="IPR036388">
    <property type="entry name" value="WH-like_DNA-bd_sf"/>
</dbReference>